<name>A0ACC0FKD9_9ERIC</name>
<comment type="caution">
    <text evidence="1">The sequence shown here is derived from an EMBL/GenBank/DDBJ whole genome shotgun (WGS) entry which is preliminary data.</text>
</comment>
<evidence type="ECO:0000313" key="2">
    <source>
        <dbReference type="Proteomes" id="UP001060215"/>
    </source>
</evidence>
<gene>
    <name evidence="1" type="ORF">LOK49_LG13G02045</name>
</gene>
<sequence>MTSSFTSYSMLLVSLALVFMFISPSSTEKHTKLSNICSKTTDHHWCMRLMKSDSRSEYANNHDFTEVAIDIAYSKARDIHRDLNSLYDRTRNARKKDQYNSCSKNYHGAIKDLKQIKKLFKDGHYKRIAIPVNDAVEEVRDCKNQLEKSTSDSSHLKRRTKEFELLCDVVKISSKFLSHDS</sequence>
<reference evidence="1 2" key="1">
    <citation type="journal article" date="2022" name="Plant J.">
        <title>Chromosome-level genome of Camellia lanceoleosa provides a valuable resource for understanding genome evolution and self-incompatibility.</title>
        <authorList>
            <person name="Gong W."/>
            <person name="Xiao S."/>
            <person name="Wang L."/>
            <person name="Liao Z."/>
            <person name="Chang Y."/>
            <person name="Mo W."/>
            <person name="Hu G."/>
            <person name="Li W."/>
            <person name="Zhao G."/>
            <person name="Zhu H."/>
            <person name="Hu X."/>
            <person name="Ji K."/>
            <person name="Xiang X."/>
            <person name="Song Q."/>
            <person name="Yuan D."/>
            <person name="Jin S."/>
            <person name="Zhang L."/>
        </authorList>
    </citation>
    <scope>NUCLEOTIDE SEQUENCE [LARGE SCALE GENOMIC DNA]</scope>
    <source>
        <strain evidence="1">SQ_2022a</strain>
    </source>
</reference>
<evidence type="ECO:0000313" key="1">
    <source>
        <dbReference type="EMBL" id="KAI7989293.1"/>
    </source>
</evidence>
<proteinExistence type="predicted"/>
<dbReference type="Proteomes" id="UP001060215">
    <property type="component" value="Chromosome 14"/>
</dbReference>
<dbReference type="EMBL" id="CM045771">
    <property type="protein sequence ID" value="KAI7989293.1"/>
    <property type="molecule type" value="Genomic_DNA"/>
</dbReference>
<keyword evidence="2" id="KW-1185">Reference proteome</keyword>
<accession>A0ACC0FKD9</accession>
<organism evidence="1 2">
    <name type="scientific">Camellia lanceoleosa</name>
    <dbReference type="NCBI Taxonomy" id="1840588"/>
    <lineage>
        <taxon>Eukaryota</taxon>
        <taxon>Viridiplantae</taxon>
        <taxon>Streptophyta</taxon>
        <taxon>Embryophyta</taxon>
        <taxon>Tracheophyta</taxon>
        <taxon>Spermatophyta</taxon>
        <taxon>Magnoliopsida</taxon>
        <taxon>eudicotyledons</taxon>
        <taxon>Gunneridae</taxon>
        <taxon>Pentapetalae</taxon>
        <taxon>asterids</taxon>
        <taxon>Ericales</taxon>
        <taxon>Theaceae</taxon>
        <taxon>Camellia</taxon>
    </lineage>
</organism>
<protein>
    <submittedName>
        <fullName evidence="1">Pectinesterase inhibitor</fullName>
    </submittedName>
</protein>